<evidence type="ECO:0000256" key="1">
    <source>
        <dbReference type="SAM" id="MobiDB-lite"/>
    </source>
</evidence>
<comment type="caution">
    <text evidence="2">The sequence shown here is derived from an EMBL/GenBank/DDBJ whole genome shotgun (WGS) entry which is preliminary data.</text>
</comment>
<feature type="compositionally biased region" description="Acidic residues" evidence="1">
    <location>
        <begin position="299"/>
        <end position="314"/>
    </location>
</feature>
<feature type="region of interest" description="Disordered" evidence="1">
    <location>
        <begin position="590"/>
        <end position="642"/>
    </location>
</feature>
<dbReference type="EMBL" id="BKCJ010003023">
    <property type="protein sequence ID" value="GEU52489.1"/>
    <property type="molecule type" value="Genomic_DNA"/>
</dbReference>
<feature type="region of interest" description="Disordered" evidence="1">
    <location>
        <begin position="343"/>
        <end position="362"/>
    </location>
</feature>
<feature type="region of interest" description="Disordered" evidence="1">
    <location>
        <begin position="174"/>
        <end position="206"/>
    </location>
</feature>
<reference evidence="2" key="1">
    <citation type="journal article" date="2019" name="Sci. Rep.">
        <title>Draft genome of Tanacetum cinerariifolium, the natural source of mosquito coil.</title>
        <authorList>
            <person name="Yamashiro T."/>
            <person name="Shiraishi A."/>
            <person name="Satake H."/>
            <person name="Nakayama K."/>
        </authorList>
    </citation>
    <scope>NUCLEOTIDE SEQUENCE</scope>
</reference>
<gene>
    <name evidence="2" type="ORF">Tci_024467</name>
</gene>
<organism evidence="2">
    <name type="scientific">Tanacetum cinerariifolium</name>
    <name type="common">Dalmatian daisy</name>
    <name type="synonym">Chrysanthemum cinerariifolium</name>
    <dbReference type="NCBI Taxonomy" id="118510"/>
    <lineage>
        <taxon>Eukaryota</taxon>
        <taxon>Viridiplantae</taxon>
        <taxon>Streptophyta</taxon>
        <taxon>Embryophyta</taxon>
        <taxon>Tracheophyta</taxon>
        <taxon>Spermatophyta</taxon>
        <taxon>Magnoliopsida</taxon>
        <taxon>eudicotyledons</taxon>
        <taxon>Gunneridae</taxon>
        <taxon>Pentapetalae</taxon>
        <taxon>asterids</taxon>
        <taxon>campanulids</taxon>
        <taxon>Asterales</taxon>
        <taxon>Asteraceae</taxon>
        <taxon>Asteroideae</taxon>
        <taxon>Anthemideae</taxon>
        <taxon>Anthemidinae</taxon>
        <taxon>Tanacetum</taxon>
    </lineage>
</organism>
<sequence length="717" mass="81105">MLDWKPSCHRRKRHFKSSLILSRTRALRLSLSLQMSHKSFCSSSGTLSRRSILDIFLRVKGVNFTDVPDDGTTLAFLIKLGYKGPLYKHTNMFVDHMHHPWRTLAAIISKCLSGKTTSNEKLRKSIIDILRRYQDVKTCHSPDSSKSSSITSSSNTESYQMFIKYSICHIPLKRSKGKGSQRKKTADDSQETIDVSEEFKPEPKPIKRKTTSRRVVMKKVTIFAADNIIPEPDVTLELGTRGSSEGIGTIPGVLDESIIVSATSSEGSGTKPREKTNLMMKNKECDVDHESDDHISDTQDTDDEDDETESDEDEIYKYKIRVRKDEDEEMLNAEVEYSGKGDAQVSDAAKAAKDDSKKAKLPPTSFSLSISSSFGDQFLKLSFDISLVGTVKDTTDAEITSLLDINIQYEVPHIQSPSVLRVQKIDLSAEALAALKTQVPSVVDNYLGSKVRDVFQKEVKKHTANLKCSLQQIPELPKHQTPTVDLEQEYEKIPSYILKIKKEQAEKQKMPEFTIKSTDKVALKEYDQKSALYQTMHANKSYNRNLANYRLYHALMEALIVDENAMDKGVADTEPVEEPIADVVMDDASDDVVRDDNQPQDVSEPNTTKTLNPEWFTQPLRPSTPDPKNKRDRYPIDSSKALPLQGHPGHLTVAANYFFNNDLEYLKSSDLKRTYTTSITKTKATRYEIEWIEDMVPMLWSPTKVGYDKDTLKEIKD</sequence>
<feature type="region of interest" description="Disordered" evidence="1">
    <location>
        <begin position="286"/>
        <end position="314"/>
    </location>
</feature>
<evidence type="ECO:0000313" key="2">
    <source>
        <dbReference type="EMBL" id="GEU52489.1"/>
    </source>
</evidence>
<dbReference type="AlphaFoldDB" id="A0A6L2KU57"/>
<accession>A0A6L2KU57</accession>
<name>A0A6L2KU57_TANCI</name>
<feature type="compositionally biased region" description="Polar residues" evidence="1">
    <location>
        <begin position="599"/>
        <end position="611"/>
    </location>
</feature>
<feature type="compositionally biased region" description="Basic and acidic residues" evidence="1">
    <location>
        <begin position="286"/>
        <end position="297"/>
    </location>
</feature>
<proteinExistence type="predicted"/>
<protein>
    <submittedName>
        <fullName evidence="2">Uncharacterized protein</fullName>
    </submittedName>
</protein>
<feature type="compositionally biased region" description="Basic residues" evidence="1">
    <location>
        <begin position="174"/>
        <end position="183"/>
    </location>
</feature>